<evidence type="ECO:0000313" key="4">
    <source>
        <dbReference type="Proteomes" id="UP000597338"/>
    </source>
</evidence>
<keyword evidence="1" id="KW-1133">Transmembrane helix</keyword>
<comment type="caution">
    <text evidence="3">The sequence shown here is derived from an EMBL/GenBank/DDBJ whole genome shotgun (WGS) entry which is preliminary data.</text>
</comment>
<gene>
    <name evidence="3" type="ORF">GCM10011386_47210</name>
</gene>
<dbReference type="InterPro" id="IPR025645">
    <property type="entry name" value="DUF4349"/>
</dbReference>
<feature type="domain" description="DUF4349" evidence="2">
    <location>
        <begin position="43"/>
        <end position="245"/>
    </location>
</feature>
<accession>A0ABQ1MYF5</accession>
<evidence type="ECO:0000259" key="2">
    <source>
        <dbReference type="Pfam" id="PF14257"/>
    </source>
</evidence>
<keyword evidence="1" id="KW-0472">Membrane</keyword>
<organism evidence="3 4">
    <name type="scientific">Parapedobacter defluvii</name>
    <dbReference type="NCBI Taxonomy" id="2045106"/>
    <lineage>
        <taxon>Bacteria</taxon>
        <taxon>Pseudomonadati</taxon>
        <taxon>Bacteroidota</taxon>
        <taxon>Sphingobacteriia</taxon>
        <taxon>Sphingobacteriales</taxon>
        <taxon>Sphingobacteriaceae</taxon>
        <taxon>Parapedobacter</taxon>
    </lineage>
</organism>
<feature type="transmembrane region" description="Helical" evidence="1">
    <location>
        <begin position="224"/>
        <end position="245"/>
    </location>
</feature>
<keyword evidence="1" id="KW-0812">Transmembrane</keyword>
<sequence>MLAVVLLAGACGKSGQEHAFEPAAAEQELMVTPQVEESAPIERKLIREGNLSFETDDLMGAQRDLDSLIKQYKGYVTADQSFHTYGRESRSLTVRVPADNFDALVTAVGQVAQRIDQRDIRTQDVTEEFVDVEARLRTKKELEIRYLKLLDRAANVEEILAIEQQIGTLRADIEATEGRLRYLSNQSDLSTLNISYYRPIPTTREFSRRFKDGFGNGWENFVDFIIWIINGWPFFVVLAAAMFAWKRWWTKRRQRKGVSESNSR</sequence>
<dbReference type="Pfam" id="PF14257">
    <property type="entry name" value="DUF4349"/>
    <property type="match status" value="1"/>
</dbReference>
<dbReference type="EMBL" id="BMIK01000034">
    <property type="protein sequence ID" value="GGC49498.1"/>
    <property type="molecule type" value="Genomic_DNA"/>
</dbReference>
<proteinExistence type="predicted"/>
<evidence type="ECO:0000256" key="1">
    <source>
        <dbReference type="SAM" id="Phobius"/>
    </source>
</evidence>
<reference evidence="4" key="1">
    <citation type="journal article" date="2019" name="Int. J. Syst. Evol. Microbiol.">
        <title>The Global Catalogue of Microorganisms (GCM) 10K type strain sequencing project: providing services to taxonomists for standard genome sequencing and annotation.</title>
        <authorList>
            <consortium name="The Broad Institute Genomics Platform"/>
            <consortium name="The Broad Institute Genome Sequencing Center for Infectious Disease"/>
            <person name="Wu L."/>
            <person name="Ma J."/>
        </authorList>
    </citation>
    <scope>NUCLEOTIDE SEQUENCE [LARGE SCALE GENOMIC DNA]</scope>
    <source>
        <strain evidence="4">CGMCC 1.15342</strain>
    </source>
</reference>
<name>A0ABQ1MYF5_9SPHI</name>
<evidence type="ECO:0000313" key="3">
    <source>
        <dbReference type="EMBL" id="GGC49498.1"/>
    </source>
</evidence>
<keyword evidence="4" id="KW-1185">Reference proteome</keyword>
<protein>
    <recommendedName>
        <fullName evidence="2">DUF4349 domain-containing protein</fullName>
    </recommendedName>
</protein>
<dbReference type="Proteomes" id="UP000597338">
    <property type="component" value="Unassembled WGS sequence"/>
</dbReference>